<evidence type="ECO:0000313" key="2">
    <source>
        <dbReference type="EMBL" id="EDT43081.1"/>
    </source>
</evidence>
<dbReference type="Gene3D" id="1.10.10.2910">
    <property type="match status" value="1"/>
</dbReference>
<dbReference type="PANTHER" id="PTHR43236">
    <property type="entry name" value="ANTITOXIN HIGA1"/>
    <property type="match status" value="1"/>
</dbReference>
<dbReference type="PATRIC" id="fig|396597.7.peg.7219"/>
<name>B1T032_9BURK</name>
<dbReference type="RefSeq" id="WP_006757116.1">
    <property type="nucleotide sequence ID" value="NZ_ABLK01000022.1"/>
</dbReference>
<dbReference type="EMBL" id="ABLK01000022">
    <property type="protein sequence ID" value="EDT43081.1"/>
    <property type="molecule type" value="Genomic_DNA"/>
</dbReference>
<evidence type="ECO:0000313" key="3">
    <source>
        <dbReference type="Proteomes" id="UP000004814"/>
    </source>
</evidence>
<comment type="caution">
    <text evidence="2">The sequence shown here is derived from an EMBL/GenBank/DDBJ whole genome shotgun (WGS) entry which is preliminary data.</text>
</comment>
<dbReference type="Proteomes" id="UP000004814">
    <property type="component" value="Unassembled WGS sequence"/>
</dbReference>
<dbReference type="InterPro" id="IPR010359">
    <property type="entry name" value="IrrE_HExxH"/>
</dbReference>
<protein>
    <recommendedName>
        <fullName evidence="1">IrrE N-terminal-like domain-containing protein</fullName>
    </recommendedName>
</protein>
<feature type="domain" description="IrrE N-terminal-like" evidence="1">
    <location>
        <begin position="73"/>
        <end position="171"/>
    </location>
</feature>
<proteinExistence type="predicted"/>
<reference evidence="2 3" key="1">
    <citation type="submission" date="2008-03" db="EMBL/GenBank/DDBJ databases">
        <title>Sequencing of the draft genome and assembly of Burkholderia ambifaria MEX-5.</title>
        <authorList>
            <consortium name="US DOE Joint Genome Institute (JGI-PGF)"/>
            <person name="Copeland A."/>
            <person name="Lucas S."/>
            <person name="Lapidus A."/>
            <person name="Glavina del Rio T."/>
            <person name="Dalin E."/>
            <person name="Tice H."/>
            <person name="Bruce D."/>
            <person name="Goodwin L."/>
            <person name="Pitluck S."/>
            <person name="Larimer F."/>
            <person name="Land M.L."/>
            <person name="Hauser L."/>
            <person name="Tiedje J."/>
            <person name="Richardson P."/>
        </authorList>
    </citation>
    <scope>NUCLEOTIDE SEQUENCE [LARGE SCALE GENOMIC DNA]</scope>
    <source>
        <strain evidence="2 3">MEX-5</strain>
    </source>
</reference>
<evidence type="ECO:0000259" key="1">
    <source>
        <dbReference type="Pfam" id="PF06114"/>
    </source>
</evidence>
<dbReference type="Pfam" id="PF06114">
    <property type="entry name" value="Peptidase_M78"/>
    <property type="match status" value="1"/>
</dbReference>
<dbReference type="PANTHER" id="PTHR43236:SF1">
    <property type="entry name" value="BLL7220 PROTEIN"/>
    <property type="match status" value="1"/>
</dbReference>
<gene>
    <name evidence="2" type="ORF">BamMEX5DRAFT_1117</name>
</gene>
<dbReference type="AlphaFoldDB" id="B1T032"/>
<organism evidence="2 3">
    <name type="scientific">Burkholderia ambifaria MEX-5</name>
    <dbReference type="NCBI Taxonomy" id="396597"/>
    <lineage>
        <taxon>Bacteria</taxon>
        <taxon>Pseudomonadati</taxon>
        <taxon>Pseudomonadota</taxon>
        <taxon>Betaproteobacteria</taxon>
        <taxon>Burkholderiales</taxon>
        <taxon>Burkholderiaceae</taxon>
        <taxon>Burkholderia</taxon>
        <taxon>Burkholderia cepacia complex</taxon>
    </lineage>
</organism>
<accession>B1T032</accession>
<dbReference type="InterPro" id="IPR052345">
    <property type="entry name" value="Rad_response_metalloprotease"/>
</dbReference>
<sequence length="176" mass="19107">MNTLAFASPEPCNLGKKAVGDLAEKVARHIQYEIGSDLESLVARLGGEIRYQDIWALDSSESGSIEIHGDNKFVVTLAAHTSRARDRFTIAHELGHYFLHYRLPRVKGRDIGPMRAARYGGDQAEVEANWFAASFLMPEAKFTEAFHATAGDLVALASQFGVSTSAAGVRAKSLGL</sequence>